<gene>
    <name evidence="1" type="ORF">L6452_29739</name>
</gene>
<accession>A0ACB8ZLK2</accession>
<reference evidence="1 2" key="2">
    <citation type="journal article" date="2022" name="Mol. Ecol. Resour.">
        <title>The genomes of chicory, endive, great burdock and yacon provide insights into Asteraceae paleo-polyploidization history and plant inulin production.</title>
        <authorList>
            <person name="Fan W."/>
            <person name="Wang S."/>
            <person name="Wang H."/>
            <person name="Wang A."/>
            <person name="Jiang F."/>
            <person name="Liu H."/>
            <person name="Zhao H."/>
            <person name="Xu D."/>
            <person name="Zhang Y."/>
        </authorList>
    </citation>
    <scope>NUCLEOTIDE SEQUENCE [LARGE SCALE GENOMIC DNA]</scope>
    <source>
        <strain evidence="2">cv. Niubang</strain>
    </source>
</reference>
<name>A0ACB8ZLK2_ARCLA</name>
<dbReference type="Proteomes" id="UP001055879">
    <property type="component" value="Linkage Group LG10"/>
</dbReference>
<comment type="caution">
    <text evidence="1">The sequence shown here is derived from an EMBL/GenBank/DDBJ whole genome shotgun (WGS) entry which is preliminary data.</text>
</comment>
<organism evidence="1 2">
    <name type="scientific">Arctium lappa</name>
    <name type="common">Greater burdock</name>
    <name type="synonym">Lappa major</name>
    <dbReference type="NCBI Taxonomy" id="4217"/>
    <lineage>
        <taxon>Eukaryota</taxon>
        <taxon>Viridiplantae</taxon>
        <taxon>Streptophyta</taxon>
        <taxon>Embryophyta</taxon>
        <taxon>Tracheophyta</taxon>
        <taxon>Spermatophyta</taxon>
        <taxon>Magnoliopsida</taxon>
        <taxon>eudicotyledons</taxon>
        <taxon>Gunneridae</taxon>
        <taxon>Pentapetalae</taxon>
        <taxon>asterids</taxon>
        <taxon>campanulids</taxon>
        <taxon>Asterales</taxon>
        <taxon>Asteraceae</taxon>
        <taxon>Carduoideae</taxon>
        <taxon>Cardueae</taxon>
        <taxon>Arctiinae</taxon>
        <taxon>Arctium</taxon>
    </lineage>
</organism>
<protein>
    <submittedName>
        <fullName evidence="1">Uncharacterized protein</fullName>
    </submittedName>
</protein>
<dbReference type="EMBL" id="CM042056">
    <property type="protein sequence ID" value="KAI3697030.1"/>
    <property type="molecule type" value="Genomic_DNA"/>
</dbReference>
<evidence type="ECO:0000313" key="1">
    <source>
        <dbReference type="EMBL" id="KAI3697030.1"/>
    </source>
</evidence>
<sequence length="175" mass="19324">MSSRRPIYIPKHIPDPNYIRILDTTLRDGEQSPGASMTPKEKLHIARQLAKLGVDIIEAGFLLPRYLRQGMGGRKVCQIPENTSSEREFLYEILCEVIKAGATTIDIGDIGGYCLPREFGQFIVDIKDNTPGIENVIIRVHCHNDLGLAVANTLEGVFAGARQVEVTINGIGERP</sequence>
<evidence type="ECO:0000313" key="2">
    <source>
        <dbReference type="Proteomes" id="UP001055879"/>
    </source>
</evidence>
<proteinExistence type="predicted"/>
<keyword evidence="2" id="KW-1185">Reference proteome</keyword>
<reference evidence="2" key="1">
    <citation type="journal article" date="2022" name="Mol. Ecol. Resour.">
        <title>The genomes of chicory, endive, great burdock and yacon provide insights into Asteraceae palaeo-polyploidization history and plant inulin production.</title>
        <authorList>
            <person name="Fan W."/>
            <person name="Wang S."/>
            <person name="Wang H."/>
            <person name="Wang A."/>
            <person name="Jiang F."/>
            <person name="Liu H."/>
            <person name="Zhao H."/>
            <person name="Xu D."/>
            <person name="Zhang Y."/>
        </authorList>
    </citation>
    <scope>NUCLEOTIDE SEQUENCE [LARGE SCALE GENOMIC DNA]</scope>
    <source>
        <strain evidence="2">cv. Niubang</strain>
    </source>
</reference>